<evidence type="ECO:0000256" key="8">
    <source>
        <dbReference type="ARBA" id="ARBA00047306"/>
    </source>
</evidence>
<dbReference type="EC" id="2.1.1.244" evidence="5"/>
<organism evidence="11">
    <name type="scientific">Trepomonas sp. PC1</name>
    <dbReference type="NCBI Taxonomy" id="1076344"/>
    <lineage>
        <taxon>Eukaryota</taxon>
        <taxon>Metamonada</taxon>
        <taxon>Diplomonadida</taxon>
        <taxon>Hexamitidae</taxon>
        <taxon>Hexamitinae</taxon>
        <taxon>Trepomonas</taxon>
    </lineage>
</organism>
<evidence type="ECO:0000256" key="10">
    <source>
        <dbReference type="ARBA" id="ARBA00048167"/>
    </source>
</evidence>
<evidence type="ECO:0000256" key="1">
    <source>
        <dbReference type="ARBA" id="ARBA00009059"/>
    </source>
</evidence>
<dbReference type="GO" id="GO:0005737">
    <property type="term" value="C:cytoplasm"/>
    <property type="evidence" value="ECO:0007669"/>
    <property type="project" value="TreeGrafter"/>
</dbReference>
<reference evidence="11" key="1">
    <citation type="submission" date="2015-07" db="EMBL/GenBank/DDBJ databases">
        <title>Adaptation to a free-living lifestyle via gene acquisitions in the diplomonad Trepomonas sp. PC1.</title>
        <authorList>
            <person name="Xu F."/>
            <person name="Jerlstrom-Hultqvist J."/>
            <person name="Kolisko M."/>
            <person name="Simpson A.G.B."/>
            <person name="Roger A.J."/>
            <person name="Svard S.G."/>
            <person name="Andersson J.O."/>
        </authorList>
    </citation>
    <scope>NUCLEOTIDE SEQUENCE</scope>
    <source>
        <strain evidence="11">PC1</strain>
    </source>
</reference>
<evidence type="ECO:0000256" key="2">
    <source>
        <dbReference type="ARBA" id="ARBA00022603"/>
    </source>
</evidence>
<dbReference type="Gene3D" id="3.40.50.150">
    <property type="entry name" value="Vaccinia Virus protein VP39"/>
    <property type="match status" value="1"/>
</dbReference>
<protein>
    <recommendedName>
        <fullName evidence="6">Alpha N-terminal protein methyltransferase 1</fullName>
        <ecNumber evidence="5">2.1.1.244</ecNumber>
    </recommendedName>
    <alternativeName>
        <fullName evidence="7">X-Pro-Lys N-terminal protein methyltransferase 1</fullName>
    </alternativeName>
</protein>
<keyword evidence="4" id="KW-0949">S-adenosyl-L-methionine</keyword>
<dbReference type="PANTHER" id="PTHR12753">
    <property type="entry name" value="AD-003 - RELATED"/>
    <property type="match status" value="1"/>
</dbReference>
<dbReference type="GO" id="GO:0032259">
    <property type="term" value="P:methylation"/>
    <property type="evidence" value="ECO:0007669"/>
    <property type="project" value="UniProtKB-KW"/>
</dbReference>
<evidence type="ECO:0000256" key="6">
    <source>
        <dbReference type="ARBA" id="ARBA00039449"/>
    </source>
</evidence>
<name>A0A146K267_9EUKA</name>
<gene>
    <name evidence="11" type="ORF">TPC1_17539</name>
</gene>
<evidence type="ECO:0000256" key="3">
    <source>
        <dbReference type="ARBA" id="ARBA00022679"/>
    </source>
</evidence>
<feature type="non-terminal residue" evidence="11">
    <location>
        <position position="1"/>
    </location>
</feature>
<evidence type="ECO:0000256" key="7">
    <source>
        <dbReference type="ARBA" id="ARBA00043129"/>
    </source>
</evidence>
<comment type="similarity">
    <text evidence="1">Belongs to the methyltransferase superfamily. NTM1 family.</text>
</comment>
<accession>A0A146K267</accession>
<dbReference type="SUPFAM" id="SSF53335">
    <property type="entry name" value="S-adenosyl-L-methionine-dependent methyltransferases"/>
    <property type="match status" value="1"/>
</dbReference>
<feature type="non-terminal residue" evidence="11">
    <location>
        <position position="112"/>
    </location>
</feature>
<evidence type="ECO:0000256" key="4">
    <source>
        <dbReference type="ARBA" id="ARBA00022691"/>
    </source>
</evidence>
<dbReference type="InterPro" id="IPR029063">
    <property type="entry name" value="SAM-dependent_MTases_sf"/>
</dbReference>
<evidence type="ECO:0000256" key="9">
    <source>
        <dbReference type="ARBA" id="ARBA00047885"/>
    </source>
</evidence>
<sequence>ESKVNFAKSRIRNHFCQPIQQISKIDVQYNVIWIQWVVGHLNDLEFLQLLKDCKQKAQTVIVKDNFARELWWYDTKDGNVLRTDQMFHDIFDCAELKVVDEVEPKTWPANLM</sequence>
<dbReference type="Pfam" id="PF05891">
    <property type="entry name" value="Methyltransf_PK"/>
    <property type="match status" value="1"/>
</dbReference>
<dbReference type="AlphaFoldDB" id="A0A146K267"/>
<dbReference type="InterPro" id="IPR008576">
    <property type="entry name" value="MeTrfase_NTM1"/>
</dbReference>
<keyword evidence="3 11" id="KW-0808">Transferase</keyword>
<dbReference type="PANTHER" id="PTHR12753:SF0">
    <property type="entry name" value="ALPHA N-TERMINAL PROTEIN METHYLTRANSFERASE 1"/>
    <property type="match status" value="1"/>
</dbReference>
<comment type="catalytic activity">
    <reaction evidence="8">
        <text>N-terminal L-seryl-L-prolyl-L-lysyl-[protein] + 3 S-adenosyl-L-methionine = N-terminal N,N,N-trimethyl-L-seryl-L-prolyl-L-lysyl-[protein] + 3 S-adenosyl-L-homocysteine + 3 H(+)</text>
        <dbReference type="Rhea" id="RHEA:54724"/>
        <dbReference type="Rhea" id="RHEA-COMP:13789"/>
        <dbReference type="Rhea" id="RHEA-COMP:13973"/>
        <dbReference type="ChEBI" id="CHEBI:15378"/>
        <dbReference type="ChEBI" id="CHEBI:57856"/>
        <dbReference type="ChEBI" id="CHEBI:59789"/>
        <dbReference type="ChEBI" id="CHEBI:138061"/>
        <dbReference type="ChEBI" id="CHEBI:138317"/>
        <dbReference type="EC" id="2.1.1.244"/>
    </reaction>
</comment>
<keyword evidence="2 11" id="KW-0489">Methyltransferase</keyword>
<comment type="catalytic activity">
    <reaction evidence="9">
        <text>N-terminal L-prolyl-L-prolyl-L-lysyl-[protein] + 2 S-adenosyl-L-methionine = N-terminal N,N-dimethyl-L-prolyl-L-prolyl-L-lysyl-[protein] + 2 S-adenosyl-L-homocysteine + 2 H(+)</text>
        <dbReference type="Rhea" id="RHEA:54736"/>
        <dbReference type="Rhea" id="RHEA-COMP:13787"/>
        <dbReference type="Rhea" id="RHEA-COMP:13974"/>
        <dbReference type="ChEBI" id="CHEBI:15378"/>
        <dbReference type="ChEBI" id="CHEBI:57856"/>
        <dbReference type="ChEBI" id="CHEBI:59789"/>
        <dbReference type="ChEBI" id="CHEBI:138059"/>
        <dbReference type="ChEBI" id="CHEBI:138318"/>
        <dbReference type="EC" id="2.1.1.244"/>
    </reaction>
</comment>
<proteinExistence type="inferred from homology"/>
<dbReference type="EMBL" id="GDID01005623">
    <property type="protein sequence ID" value="JAP90983.1"/>
    <property type="molecule type" value="Transcribed_RNA"/>
</dbReference>
<dbReference type="GO" id="GO:0071885">
    <property type="term" value="F:N-terminal protein N-methyltransferase activity"/>
    <property type="evidence" value="ECO:0007669"/>
    <property type="project" value="UniProtKB-EC"/>
</dbReference>
<comment type="catalytic activity">
    <reaction evidence="10">
        <text>N-terminal L-alanyl-L-prolyl-L-lysyl-[protein] + 3 S-adenosyl-L-methionine = N-terminal N,N,N-trimethyl-L-alanyl-L-prolyl-L-lysyl-[protein] + 3 S-adenosyl-L-homocysteine + 3 H(+)</text>
        <dbReference type="Rhea" id="RHEA:54712"/>
        <dbReference type="Rhea" id="RHEA-COMP:13785"/>
        <dbReference type="Rhea" id="RHEA-COMP:13971"/>
        <dbReference type="ChEBI" id="CHEBI:15378"/>
        <dbReference type="ChEBI" id="CHEBI:57856"/>
        <dbReference type="ChEBI" id="CHEBI:59789"/>
        <dbReference type="ChEBI" id="CHEBI:138057"/>
        <dbReference type="ChEBI" id="CHEBI:138315"/>
        <dbReference type="EC" id="2.1.1.244"/>
    </reaction>
</comment>
<evidence type="ECO:0000313" key="11">
    <source>
        <dbReference type="EMBL" id="JAP90983.1"/>
    </source>
</evidence>
<evidence type="ECO:0000256" key="5">
    <source>
        <dbReference type="ARBA" id="ARBA00039112"/>
    </source>
</evidence>